<name>A0AAV6JI93_9ERIC</name>
<organism evidence="1 2">
    <name type="scientific">Rhododendron griersonianum</name>
    <dbReference type="NCBI Taxonomy" id="479676"/>
    <lineage>
        <taxon>Eukaryota</taxon>
        <taxon>Viridiplantae</taxon>
        <taxon>Streptophyta</taxon>
        <taxon>Embryophyta</taxon>
        <taxon>Tracheophyta</taxon>
        <taxon>Spermatophyta</taxon>
        <taxon>Magnoliopsida</taxon>
        <taxon>eudicotyledons</taxon>
        <taxon>Gunneridae</taxon>
        <taxon>Pentapetalae</taxon>
        <taxon>asterids</taxon>
        <taxon>Ericales</taxon>
        <taxon>Ericaceae</taxon>
        <taxon>Ericoideae</taxon>
        <taxon>Rhodoreae</taxon>
        <taxon>Rhododendron</taxon>
    </lineage>
</organism>
<dbReference type="AlphaFoldDB" id="A0AAV6JI93"/>
<comment type="caution">
    <text evidence="1">The sequence shown here is derived from an EMBL/GenBank/DDBJ whole genome shotgun (WGS) entry which is preliminary data.</text>
</comment>
<sequence>MKQPPLGIIGWKILLLLNANKITNFIFEDRVERGKMAHLLKNCWCNNPGKELEMPKDDVSRAATSIASCLPILSDGESLQCKKAFFSPLGAVVGNQSSSLITLQQ</sequence>
<evidence type="ECO:0000313" key="2">
    <source>
        <dbReference type="Proteomes" id="UP000823749"/>
    </source>
</evidence>
<gene>
    <name evidence="1" type="ORF">RHGRI_019013</name>
</gene>
<dbReference type="Proteomes" id="UP000823749">
    <property type="component" value="Chromosome 7"/>
</dbReference>
<accession>A0AAV6JI93</accession>
<evidence type="ECO:0000313" key="1">
    <source>
        <dbReference type="EMBL" id="KAG5538279.1"/>
    </source>
</evidence>
<dbReference type="EMBL" id="JACTNZ010000007">
    <property type="protein sequence ID" value="KAG5538279.1"/>
    <property type="molecule type" value="Genomic_DNA"/>
</dbReference>
<protein>
    <submittedName>
        <fullName evidence="1">Uncharacterized protein</fullName>
    </submittedName>
</protein>
<proteinExistence type="predicted"/>
<keyword evidence="2" id="KW-1185">Reference proteome</keyword>
<reference evidence="1" key="1">
    <citation type="submission" date="2020-08" db="EMBL/GenBank/DDBJ databases">
        <title>Plant Genome Project.</title>
        <authorList>
            <person name="Zhang R.-G."/>
        </authorList>
    </citation>
    <scope>NUCLEOTIDE SEQUENCE</scope>
    <source>
        <strain evidence="1">WSP0</strain>
        <tissue evidence="1">Leaf</tissue>
    </source>
</reference>